<proteinExistence type="predicted"/>
<keyword evidence="2" id="KW-1185">Reference proteome</keyword>
<dbReference type="OrthoDB" id="4499271at2759"/>
<dbReference type="GeneID" id="64970738"/>
<sequence>MSSKLVGGPRVAACVAQILDGAKCGYVQWGWENIDSWTKGEKMGFKETEFAIPDCKIEYAISVLEANGAPRCEDPKCIEFKQDWYQVFVDEELDADGYTNTEFVPFRTKTAPIWRAPIWRATARNSRRPDLDSKNRTHPVGAAHFHYKDNDGVLTLLCQSEIAPWLAEIETGPPAPGDPNLVMIDRPGLHPVKILRPASFTEAVIRLLCRDMFRHNDDLALLWMFMVDRIKEEETTFSRHLRPEFQAAWDGLMGRGRYKNRVIETAQLREKLIAENRLPADLPCISIDKKFEDMPSQDARQLRREIQFEKFKPLGERFGVEILKMAKESPDTDIEPIRILHRFFRDC</sequence>
<dbReference type="Proteomes" id="UP000654913">
    <property type="component" value="Chromosome 2"/>
</dbReference>
<gene>
    <name evidence="1" type="ORF">APUU_21165A</name>
</gene>
<evidence type="ECO:0000313" key="1">
    <source>
        <dbReference type="EMBL" id="BCS20733.1"/>
    </source>
</evidence>
<reference evidence="1" key="1">
    <citation type="submission" date="2021-01" db="EMBL/GenBank/DDBJ databases">
        <authorList>
            <consortium name="Aspergillus puulaauensis MK2 genome sequencing consortium"/>
            <person name="Kazuki M."/>
            <person name="Futagami T."/>
        </authorList>
    </citation>
    <scope>NUCLEOTIDE SEQUENCE</scope>
    <source>
        <strain evidence="1">MK2</strain>
    </source>
</reference>
<dbReference type="KEGG" id="apuu:APUU_21165A"/>
<dbReference type="AlphaFoldDB" id="A0A7R7XGW3"/>
<name>A0A7R7XGW3_9EURO</name>
<dbReference type="EMBL" id="AP024444">
    <property type="protein sequence ID" value="BCS20733.1"/>
    <property type="molecule type" value="Genomic_DNA"/>
</dbReference>
<evidence type="ECO:0000313" key="2">
    <source>
        <dbReference type="Proteomes" id="UP000654913"/>
    </source>
</evidence>
<protein>
    <submittedName>
        <fullName evidence="1">Uncharacterized protein</fullName>
    </submittedName>
</protein>
<reference evidence="1" key="2">
    <citation type="submission" date="2021-02" db="EMBL/GenBank/DDBJ databases">
        <title>Aspergillus puulaauensis MK2 genome sequence.</title>
        <authorList>
            <person name="Futagami T."/>
            <person name="Mori K."/>
            <person name="Kadooka C."/>
            <person name="Tanaka T."/>
        </authorList>
    </citation>
    <scope>NUCLEOTIDE SEQUENCE</scope>
    <source>
        <strain evidence="1">MK2</strain>
    </source>
</reference>
<accession>A0A7R7XGW3</accession>
<organism evidence="1 2">
    <name type="scientific">Aspergillus puulaauensis</name>
    <dbReference type="NCBI Taxonomy" id="1220207"/>
    <lineage>
        <taxon>Eukaryota</taxon>
        <taxon>Fungi</taxon>
        <taxon>Dikarya</taxon>
        <taxon>Ascomycota</taxon>
        <taxon>Pezizomycotina</taxon>
        <taxon>Eurotiomycetes</taxon>
        <taxon>Eurotiomycetidae</taxon>
        <taxon>Eurotiales</taxon>
        <taxon>Aspergillaceae</taxon>
        <taxon>Aspergillus</taxon>
    </lineage>
</organism>
<dbReference type="RefSeq" id="XP_041552927.1">
    <property type="nucleotide sequence ID" value="XM_041699887.1"/>
</dbReference>